<sequence length="168" mass="19826">MTLHHYIGANKELPLGPFGQNPTYKSLSEFNIKTFDRRQKKAKTYQKEEPLMTVFETEEDFAGIHIAHVDPVYEAVKDKFTHPYIYELGIIHSLHPLFIFIEIELLKGETIEIYSCVDGLETKEKDDQLDVEIDLSKKRFGKHIDFKEIDELMYMFELEHLQYVLVKK</sequence>
<name>A0A2G8IXW1_BACPU</name>
<dbReference type="AlphaFoldDB" id="A0A2G8IXW1"/>
<reference evidence="1 2" key="1">
    <citation type="submission" date="2017-11" db="EMBL/GenBank/DDBJ databases">
        <title>Draft genome sequence of Bacillus pumilus 51_5il from lake Gorkoye (Russia: Novosibirsk region).</title>
        <authorList>
            <person name="Shipova A.A."/>
            <person name="Rozanov A.S."/>
            <person name="Bryanskaya A.V."/>
            <person name="Peltek S.E."/>
        </authorList>
    </citation>
    <scope>NUCLEOTIDE SEQUENCE [LARGE SCALE GENOMIC DNA]</scope>
    <source>
        <strain evidence="1 2">51_5il</strain>
    </source>
</reference>
<evidence type="ECO:0000313" key="1">
    <source>
        <dbReference type="EMBL" id="PIK28291.1"/>
    </source>
</evidence>
<dbReference type="RefSeq" id="WP_099726208.1">
    <property type="nucleotide sequence ID" value="NZ_PEKP01000004.1"/>
</dbReference>
<organism evidence="1 2">
    <name type="scientific">Bacillus pumilus</name>
    <name type="common">Bacillus mesentericus</name>
    <dbReference type="NCBI Taxonomy" id="1408"/>
    <lineage>
        <taxon>Bacteria</taxon>
        <taxon>Bacillati</taxon>
        <taxon>Bacillota</taxon>
        <taxon>Bacilli</taxon>
        <taxon>Bacillales</taxon>
        <taxon>Bacillaceae</taxon>
        <taxon>Bacillus</taxon>
    </lineage>
</organism>
<accession>A0A2G8IXW1</accession>
<gene>
    <name evidence="1" type="ORF">CTV99_02925</name>
</gene>
<dbReference type="EMBL" id="PEKP01000004">
    <property type="protein sequence ID" value="PIK28291.1"/>
    <property type="molecule type" value="Genomic_DNA"/>
</dbReference>
<proteinExistence type="predicted"/>
<protein>
    <submittedName>
        <fullName evidence="1">Uncharacterized protein</fullName>
    </submittedName>
</protein>
<dbReference type="Proteomes" id="UP000230768">
    <property type="component" value="Unassembled WGS sequence"/>
</dbReference>
<evidence type="ECO:0000313" key="2">
    <source>
        <dbReference type="Proteomes" id="UP000230768"/>
    </source>
</evidence>
<comment type="caution">
    <text evidence="1">The sequence shown here is derived from an EMBL/GenBank/DDBJ whole genome shotgun (WGS) entry which is preliminary data.</text>
</comment>